<proteinExistence type="predicted"/>
<sequence>MLSPDGRKVPSIHPYTSETWYGYFNNLTLTFDGRLACRTSGLPICMEAEWPRFRRHATNALKNGAVSKNMSIDDFVATVQAIAGKAYLDAQVFADYFINGHKLGHPMDYGLLNLDSWY</sequence>
<comment type="caution">
    <text evidence="1">The sequence shown here is derived from an EMBL/GenBank/DDBJ whole genome shotgun (WGS) entry which is preliminary data.</text>
</comment>
<accession>A0ABR3EUS7</accession>
<keyword evidence="2" id="KW-1185">Reference proteome</keyword>
<name>A0ABR3EUS7_9AGAR</name>
<protein>
    <submittedName>
        <fullName evidence="1">Uncharacterized protein</fullName>
    </submittedName>
</protein>
<reference evidence="1 2" key="1">
    <citation type="submission" date="2024-02" db="EMBL/GenBank/DDBJ databases">
        <title>A draft genome for the cacao thread blight pathogen Marasmius crinis-equi.</title>
        <authorList>
            <person name="Cohen S.P."/>
            <person name="Baruah I.K."/>
            <person name="Amoako-Attah I."/>
            <person name="Bukari Y."/>
            <person name="Meinhardt L.W."/>
            <person name="Bailey B.A."/>
        </authorList>
    </citation>
    <scope>NUCLEOTIDE SEQUENCE [LARGE SCALE GENOMIC DNA]</scope>
    <source>
        <strain evidence="1 2">GH-76</strain>
    </source>
</reference>
<dbReference type="EMBL" id="JBAHYK010001824">
    <property type="protein sequence ID" value="KAL0566656.1"/>
    <property type="molecule type" value="Genomic_DNA"/>
</dbReference>
<gene>
    <name evidence="1" type="ORF">V5O48_015348</name>
</gene>
<evidence type="ECO:0000313" key="1">
    <source>
        <dbReference type="EMBL" id="KAL0566656.1"/>
    </source>
</evidence>
<dbReference type="Proteomes" id="UP001465976">
    <property type="component" value="Unassembled WGS sequence"/>
</dbReference>
<evidence type="ECO:0000313" key="2">
    <source>
        <dbReference type="Proteomes" id="UP001465976"/>
    </source>
</evidence>
<organism evidence="1 2">
    <name type="scientific">Marasmius crinis-equi</name>
    <dbReference type="NCBI Taxonomy" id="585013"/>
    <lineage>
        <taxon>Eukaryota</taxon>
        <taxon>Fungi</taxon>
        <taxon>Dikarya</taxon>
        <taxon>Basidiomycota</taxon>
        <taxon>Agaricomycotina</taxon>
        <taxon>Agaricomycetes</taxon>
        <taxon>Agaricomycetidae</taxon>
        <taxon>Agaricales</taxon>
        <taxon>Marasmiineae</taxon>
        <taxon>Marasmiaceae</taxon>
        <taxon>Marasmius</taxon>
    </lineage>
</organism>